<organism evidence="1">
    <name type="scientific">marine metagenome</name>
    <dbReference type="NCBI Taxonomy" id="408172"/>
    <lineage>
        <taxon>unclassified sequences</taxon>
        <taxon>metagenomes</taxon>
        <taxon>ecological metagenomes</taxon>
    </lineage>
</organism>
<reference evidence="1" key="1">
    <citation type="submission" date="2018-05" db="EMBL/GenBank/DDBJ databases">
        <authorList>
            <person name="Lanie J.A."/>
            <person name="Ng W.-L."/>
            <person name="Kazmierczak K.M."/>
            <person name="Andrzejewski T.M."/>
            <person name="Davidsen T.M."/>
            <person name="Wayne K.J."/>
            <person name="Tettelin H."/>
            <person name="Glass J.I."/>
            <person name="Rusch D."/>
            <person name="Podicherti R."/>
            <person name="Tsui H.-C.T."/>
            <person name="Winkler M.E."/>
        </authorList>
    </citation>
    <scope>NUCLEOTIDE SEQUENCE</scope>
</reference>
<dbReference type="EMBL" id="UINC01009010">
    <property type="protein sequence ID" value="SVA40485.1"/>
    <property type="molecule type" value="Genomic_DNA"/>
</dbReference>
<name>A0A381VJE6_9ZZZZ</name>
<evidence type="ECO:0000313" key="1">
    <source>
        <dbReference type="EMBL" id="SVA40485.1"/>
    </source>
</evidence>
<accession>A0A381VJE6</accession>
<sequence>MYEGDTDGIISSVWSASMPEGIHN</sequence>
<protein>
    <submittedName>
        <fullName evidence="1">Uncharacterized protein</fullName>
    </submittedName>
</protein>
<proteinExistence type="predicted"/>
<dbReference type="AlphaFoldDB" id="A0A381VJE6"/>
<gene>
    <name evidence="1" type="ORF">METZ01_LOCUS93339</name>
</gene>